<dbReference type="InterPro" id="IPR000806">
    <property type="entry name" value="RabGDI"/>
</dbReference>
<dbReference type="AlphaFoldDB" id="A0AAW2Z5W3"/>
<dbReference type="Proteomes" id="UP001431209">
    <property type="component" value="Unassembled WGS sequence"/>
</dbReference>
<comment type="caution">
    <text evidence="3">The sequence shown here is derived from an EMBL/GenBank/DDBJ whole genome shotgun (WGS) entry which is preliminary data.</text>
</comment>
<dbReference type="Gene3D" id="3.50.50.60">
    <property type="entry name" value="FAD/NAD(P)-binding domain"/>
    <property type="match status" value="1"/>
</dbReference>
<dbReference type="Pfam" id="PF00996">
    <property type="entry name" value="GDI"/>
    <property type="match status" value="1"/>
</dbReference>
<dbReference type="PRINTS" id="PR00892">
    <property type="entry name" value="RABGDI"/>
</dbReference>
<organism evidence="3 4">
    <name type="scientific">Acrasis kona</name>
    <dbReference type="NCBI Taxonomy" id="1008807"/>
    <lineage>
        <taxon>Eukaryota</taxon>
        <taxon>Discoba</taxon>
        <taxon>Heterolobosea</taxon>
        <taxon>Tetramitia</taxon>
        <taxon>Eutetramitia</taxon>
        <taxon>Acrasidae</taxon>
        <taxon>Acrasis</taxon>
    </lineage>
</organism>
<reference evidence="3 4" key="1">
    <citation type="submission" date="2024-03" db="EMBL/GenBank/DDBJ databases">
        <title>The Acrasis kona genome and developmental transcriptomes reveal deep origins of eukaryotic multicellular pathways.</title>
        <authorList>
            <person name="Sheikh S."/>
            <person name="Fu C.-J."/>
            <person name="Brown M.W."/>
            <person name="Baldauf S.L."/>
        </authorList>
    </citation>
    <scope>NUCLEOTIDE SEQUENCE [LARGE SCALE GENOMIC DNA]</scope>
    <source>
        <strain evidence="3 4">ATCC MYA-3509</strain>
    </source>
</reference>
<evidence type="ECO:0000256" key="1">
    <source>
        <dbReference type="ARBA" id="ARBA00005593"/>
    </source>
</evidence>
<dbReference type="PRINTS" id="PR00891">
    <property type="entry name" value="RABGDIREP"/>
</dbReference>
<dbReference type="GO" id="GO:0015031">
    <property type="term" value="P:protein transport"/>
    <property type="evidence" value="ECO:0007669"/>
    <property type="project" value="InterPro"/>
</dbReference>
<dbReference type="GO" id="GO:0007264">
    <property type="term" value="P:small GTPase-mediated signal transduction"/>
    <property type="evidence" value="ECO:0007669"/>
    <property type="project" value="InterPro"/>
</dbReference>
<evidence type="ECO:0000256" key="2">
    <source>
        <dbReference type="RuleBase" id="RU363124"/>
    </source>
</evidence>
<dbReference type="InterPro" id="IPR036188">
    <property type="entry name" value="FAD/NAD-bd_sf"/>
</dbReference>
<proteinExistence type="inferred from homology"/>
<comment type="similarity">
    <text evidence="1 2">Belongs to the Rab GDI family.</text>
</comment>
<evidence type="ECO:0000313" key="3">
    <source>
        <dbReference type="EMBL" id="KAL0484289.1"/>
    </source>
</evidence>
<evidence type="ECO:0000313" key="4">
    <source>
        <dbReference type="Proteomes" id="UP001431209"/>
    </source>
</evidence>
<gene>
    <name evidence="3" type="ORF">AKO1_004826</name>
</gene>
<keyword evidence="4" id="KW-1185">Reference proteome</keyword>
<dbReference type="PANTHER" id="PTHR11787:SF8">
    <property type="entry name" value="RAB GDP DISSOCIATION INHIBITOR"/>
    <property type="match status" value="1"/>
</dbReference>
<dbReference type="GO" id="GO:0005737">
    <property type="term" value="C:cytoplasm"/>
    <property type="evidence" value="ECO:0007669"/>
    <property type="project" value="TreeGrafter"/>
</dbReference>
<dbReference type="GO" id="GO:0005093">
    <property type="term" value="F:Rab GDP-dissociation inhibitor activity"/>
    <property type="evidence" value="ECO:0007669"/>
    <property type="project" value="InterPro"/>
</dbReference>
<protein>
    <recommendedName>
        <fullName evidence="2">Rab GDP dissociation inhibitor</fullName>
    </recommendedName>
</protein>
<name>A0AAW2Z5W3_9EUKA</name>
<dbReference type="PANTHER" id="PTHR11787">
    <property type="entry name" value="RAB GDP-DISSOCIATION INHIBITOR"/>
    <property type="match status" value="1"/>
</dbReference>
<dbReference type="GO" id="GO:0016192">
    <property type="term" value="P:vesicle-mediated transport"/>
    <property type="evidence" value="ECO:0007669"/>
    <property type="project" value="TreeGrafter"/>
</dbReference>
<dbReference type="EMBL" id="JAOPGA020001032">
    <property type="protein sequence ID" value="KAL0484289.1"/>
    <property type="molecule type" value="Genomic_DNA"/>
</dbReference>
<sequence length="442" mass="49573">MDGEYDVVVLGTGLTECIISGLMSVNQKKVLHLDRNQYYGGESASLPLDQLYEKFRTGIKPPESFGRSRDYNIDLIPKFLMATGKLVKILRLTGVTRYNMKFLLIDGSYVYRKGKVYKVPATAMEVATTSLLGMFEKRYVKNLLTYVHNYDVNDPKTHENMDLTKVTMGEVYKKYGVSGDSIDFLGHSVALHPTDDYLNKPALDTVNRLKLYADSLAQYGKSPYVYPEYGLGELPQVFARLCAVYGGTYMLEKPVARIVYDDEGKVCGVESQGEVAKCKAVVGDPSYFTEKVRKVGQTIRVICILNHPVASCDNNKSFQLIIPQNQVGRKHDIYVCGTSFVHKSAPEGKYIAIVSTTVETNNPEAEVKVGLDLLNPILDRFVYVLDNYEPIEDGSKDNVFISKSYDASTHFESCADDVVSIYERLTGEKFDWSRAPPEQAEE</sequence>
<accession>A0AAW2Z5W3</accession>
<dbReference type="FunFam" id="1.10.405.10:FF:000001">
    <property type="entry name" value="Rab GDP dissociation inhibitor"/>
    <property type="match status" value="1"/>
</dbReference>
<dbReference type="Gene3D" id="1.10.405.10">
    <property type="entry name" value="Guanine Nucleotide Dissociation Inhibitor, domain 1"/>
    <property type="match status" value="1"/>
</dbReference>
<dbReference type="SUPFAM" id="SSF51905">
    <property type="entry name" value="FAD/NAD(P)-binding domain"/>
    <property type="match status" value="2"/>
</dbReference>
<dbReference type="Gene3D" id="3.30.519.10">
    <property type="entry name" value="Guanine Nucleotide Dissociation Inhibitor, domain 2"/>
    <property type="match status" value="1"/>
</dbReference>
<dbReference type="InterPro" id="IPR018203">
    <property type="entry name" value="GDP_dissociation_inhibitor"/>
</dbReference>